<keyword evidence="2 3" id="KW-0808">Transferase</keyword>
<dbReference type="GO" id="GO:0080043">
    <property type="term" value="F:quercetin 3-O-glucosyltransferase activity"/>
    <property type="evidence" value="ECO:0007669"/>
    <property type="project" value="TreeGrafter"/>
</dbReference>
<protein>
    <recommendedName>
        <fullName evidence="4">Glycosyltransferase</fullName>
        <ecNumber evidence="4">2.4.1.-</ecNumber>
    </recommendedName>
</protein>
<dbReference type="FunFam" id="3.40.50.2000:FF:000056">
    <property type="entry name" value="Glycosyltransferase"/>
    <property type="match status" value="1"/>
</dbReference>
<dbReference type="PANTHER" id="PTHR11926">
    <property type="entry name" value="GLUCOSYL/GLUCURONOSYL TRANSFERASES"/>
    <property type="match status" value="1"/>
</dbReference>
<dbReference type="InterPro" id="IPR002213">
    <property type="entry name" value="UDP_glucos_trans"/>
</dbReference>
<evidence type="ECO:0000256" key="2">
    <source>
        <dbReference type="ARBA" id="ARBA00022679"/>
    </source>
</evidence>
<dbReference type="AlphaFoldDB" id="A0A5E4FFP1"/>
<organism evidence="6 7">
    <name type="scientific">Prunus dulcis</name>
    <name type="common">Almond</name>
    <name type="synonym">Amygdalus dulcis</name>
    <dbReference type="NCBI Taxonomy" id="3755"/>
    <lineage>
        <taxon>Eukaryota</taxon>
        <taxon>Viridiplantae</taxon>
        <taxon>Streptophyta</taxon>
        <taxon>Embryophyta</taxon>
        <taxon>Tracheophyta</taxon>
        <taxon>Spermatophyta</taxon>
        <taxon>Magnoliopsida</taxon>
        <taxon>eudicotyledons</taxon>
        <taxon>Gunneridae</taxon>
        <taxon>Pentapetalae</taxon>
        <taxon>rosids</taxon>
        <taxon>fabids</taxon>
        <taxon>Rosales</taxon>
        <taxon>Rosaceae</taxon>
        <taxon>Amygdaloideae</taxon>
        <taxon>Amygdaleae</taxon>
        <taxon>Prunus</taxon>
    </lineage>
</organism>
<dbReference type="CDD" id="cd03784">
    <property type="entry name" value="GT1_Gtf-like"/>
    <property type="match status" value="1"/>
</dbReference>
<name>A0A5E4FFP1_PRUDU</name>
<dbReference type="Gramene" id="VVA25391">
    <property type="protein sequence ID" value="VVA25391"/>
    <property type="gene ID" value="Prudul26B025012"/>
</dbReference>
<proteinExistence type="inferred from homology"/>
<evidence type="ECO:0000313" key="6">
    <source>
        <dbReference type="EMBL" id="VVA25391.1"/>
    </source>
</evidence>
<reference evidence="7" key="1">
    <citation type="journal article" date="2020" name="Plant J.">
        <title>Transposons played a major role in the diversification between the closely related almond and peach genomes: results from the almond genome sequence.</title>
        <authorList>
            <person name="Alioto T."/>
            <person name="Alexiou K.G."/>
            <person name="Bardil A."/>
            <person name="Barteri F."/>
            <person name="Castanera R."/>
            <person name="Cruz F."/>
            <person name="Dhingra A."/>
            <person name="Duval H."/>
            <person name="Fernandez I Marti A."/>
            <person name="Frias L."/>
            <person name="Galan B."/>
            <person name="Garcia J.L."/>
            <person name="Howad W."/>
            <person name="Gomez-Garrido J."/>
            <person name="Gut M."/>
            <person name="Julca I."/>
            <person name="Morata J."/>
            <person name="Puigdomenech P."/>
            <person name="Ribeca P."/>
            <person name="Rubio Cabetas M.J."/>
            <person name="Vlasova A."/>
            <person name="Wirthensohn M."/>
            <person name="Garcia-Mas J."/>
            <person name="Gabaldon T."/>
            <person name="Casacuberta J.M."/>
            <person name="Arus P."/>
        </authorList>
    </citation>
    <scope>NUCLEOTIDE SEQUENCE [LARGE SCALE GENOMIC DNA]</scope>
    <source>
        <strain evidence="7">cv. Texas</strain>
    </source>
</reference>
<dbReference type="InterPro" id="IPR035595">
    <property type="entry name" value="UDP_glycos_trans_CS"/>
</dbReference>
<evidence type="ECO:0000313" key="7">
    <source>
        <dbReference type="Proteomes" id="UP000327085"/>
    </source>
</evidence>
<dbReference type="GO" id="GO:0080044">
    <property type="term" value="F:quercetin 7-O-glucosyltransferase activity"/>
    <property type="evidence" value="ECO:0007669"/>
    <property type="project" value="TreeGrafter"/>
</dbReference>
<comment type="similarity">
    <text evidence="1 3">Belongs to the UDP-glycosyltransferase family.</text>
</comment>
<gene>
    <name evidence="6" type="ORF">ALMOND_2B025012</name>
</gene>
<dbReference type="SUPFAM" id="SSF53756">
    <property type="entry name" value="UDP-Glycosyltransferase/glycogen phosphorylase"/>
    <property type="match status" value="1"/>
</dbReference>
<dbReference type="Pfam" id="PF26168">
    <property type="entry name" value="Glyco_transf_N"/>
    <property type="match status" value="1"/>
</dbReference>
<dbReference type="InParanoid" id="A0A5E4FFP1"/>
<dbReference type="Pfam" id="PF00201">
    <property type="entry name" value="UDPGT"/>
    <property type="match status" value="1"/>
</dbReference>
<dbReference type="Proteomes" id="UP000327085">
    <property type="component" value="Chromosome 6"/>
</dbReference>
<dbReference type="PANTHER" id="PTHR11926:SF1392">
    <property type="entry name" value="GLYCOSYLTRANSFERASE"/>
    <property type="match status" value="1"/>
</dbReference>
<dbReference type="InterPro" id="IPR058980">
    <property type="entry name" value="Glyco_transf_N"/>
</dbReference>
<evidence type="ECO:0000259" key="5">
    <source>
        <dbReference type="Pfam" id="PF26168"/>
    </source>
</evidence>
<dbReference type="OMA" id="MEHEDKK"/>
<dbReference type="EMBL" id="CABIKO010000093">
    <property type="protein sequence ID" value="VVA25391.1"/>
    <property type="molecule type" value="Genomic_DNA"/>
</dbReference>
<feature type="domain" description="Glycosyltransferase N-terminal" evidence="5">
    <location>
        <begin position="8"/>
        <end position="102"/>
    </location>
</feature>
<evidence type="ECO:0000256" key="4">
    <source>
        <dbReference type="RuleBase" id="RU362057"/>
    </source>
</evidence>
<evidence type="ECO:0000256" key="3">
    <source>
        <dbReference type="RuleBase" id="RU003718"/>
    </source>
</evidence>
<keyword evidence="3" id="KW-0328">Glycosyltransferase</keyword>
<sequence length="482" mass="54099">MAMKQPHVVIFPFPLQGHMKPLLCLAELLCHAGLHVTYVNTHHNHQRLANRQALSTHFPTLHFESISDGLPEDDPRTLNSQLLIALKTSIRPHFRELLKTISLKAESNDALVPPPSCIMTDGLVTFAFDVAEELGLPILSFNVPCPRYLWTCLCLPKLIENGQLPFQDDDMNVEITGVPGMEGLLHRQDLPGFCRVKQADHPSLQFAINETQTLKRASVLILDTVYELDAPCISHMALMFPKIYTLGPLHALLNSQIGDMSRGLASHGSLWKSDLNCMTWLDSQPSKSVIYVSFGTLVHLTRAQVIEFWYGLVNSGHPFLWVMRSDITSGDHQIPVELENGTKERGYIVDWVSQEEVLAHKSVGGFLTHSGWNSTLESIVAGLPMICWPNLGDHYIISRTVCRQWKIGLQLNENCDRSNIESMVQTLMGPKREEIQSSMDAISKLARDSVAEGGSSHNNLEQLIEYIRNFRLLKFICLVRVG</sequence>
<dbReference type="EC" id="2.4.1.-" evidence="4"/>
<accession>A0A5E4FFP1</accession>
<dbReference type="PROSITE" id="PS00375">
    <property type="entry name" value="UDPGT"/>
    <property type="match status" value="1"/>
</dbReference>
<dbReference type="Gene3D" id="3.40.50.2000">
    <property type="entry name" value="Glycogen Phosphorylase B"/>
    <property type="match status" value="2"/>
</dbReference>
<evidence type="ECO:0000256" key="1">
    <source>
        <dbReference type="ARBA" id="ARBA00009995"/>
    </source>
</evidence>